<feature type="compositionally biased region" description="Polar residues" evidence="6">
    <location>
        <begin position="362"/>
        <end position="371"/>
    </location>
</feature>
<feature type="compositionally biased region" description="Polar residues" evidence="6">
    <location>
        <begin position="501"/>
        <end position="510"/>
    </location>
</feature>
<dbReference type="GO" id="GO:0000981">
    <property type="term" value="F:DNA-binding transcription factor activity, RNA polymerase II-specific"/>
    <property type="evidence" value="ECO:0007669"/>
    <property type="project" value="TreeGrafter"/>
</dbReference>
<feature type="compositionally biased region" description="Polar residues" evidence="6">
    <location>
        <begin position="241"/>
        <end position="255"/>
    </location>
</feature>
<dbReference type="PANTHER" id="PTHR46078">
    <property type="entry name" value="FORKHEAD BOX PROTEIN J2 FAMILY MEMBER"/>
    <property type="match status" value="1"/>
</dbReference>
<dbReference type="EMBL" id="JAPDMZ010000016">
    <property type="protein sequence ID" value="KAK0556356.1"/>
    <property type="molecule type" value="Genomic_DNA"/>
</dbReference>
<dbReference type="Pfam" id="PF00250">
    <property type="entry name" value="Forkhead"/>
    <property type="match status" value="1"/>
</dbReference>
<keyword evidence="2 5" id="KW-0238">DNA-binding</keyword>
<dbReference type="AlphaFoldDB" id="A0AAN6GZA9"/>
<dbReference type="InterPro" id="IPR036390">
    <property type="entry name" value="WH_DNA-bd_sf"/>
</dbReference>
<evidence type="ECO:0000313" key="8">
    <source>
        <dbReference type="EMBL" id="KAK0556356.1"/>
    </source>
</evidence>
<dbReference type="Gene3D" id="1.10.10.10">
    <property type="entry name" value="Winged helix-like DNA-binding domain superfamily/Winged helix DNA-binding domain"/>
    <property type="match status" value="1"/>
</dbReference>
<feature type="compositionally biased region" description="Low complexity" evidence="6">
    <location>
        <begin position="167"/>
        <end position="185"/>
    </location>
</feature>
<feature type="region of interest" description="Disordered" evidence="6">
    <location>
        <begin position="130"/>
        <end position="311"/>
    </location>
</feature>
<feature type="region of interest" description="Disordered" evidence="6">
    <location>
        <begin position="1"/>
        <end position="28"/>
    </location>
</feature>
<evidence type="ECO:0000256" key="2">
    <source>
        <dbReference type="ARBA" id="ARBA00023125"/>
    </source>
</evidence>
<dbReference type="CDD" id="cd00059">
    <property type="entry name" value="FH_FOX"/>
    <property type="match status" value="1"/>
</dbReference>
<dbReference type="PROSITE" id="PS50039">
    <property type="entry name" value="FORK_HEAD_3"/>
    <property type="match status" value="1"/>
</dbReference>
<feature type="compositionally biased region" description="Basic and acidic residues" evidence="6">
    <location>
        <begin position="189"/>
        <end position="198"/>
    </location>
</feature>
<comment type="caution">
    <text evidence="8">The sequence shown here is derived from an EMBL/GenBank/DDBJ whole genome shotgun (WGS) entry which is preliminary data.</text>
</comment>
<evidence type="ECO:0000256" key="3">
    <source>
        <dbReference type="ARBA" id="ARBA00023163"/>
    </source>
</evidence>
<feature type="region of interest" description="Disordered" evidence="6">
    <location>
        <begin position="498"/>
        <end position="568"/>
    </location>
</feature>
<name>A0AAN6GZA9_9BASI</name>
<feature type="compositionally biased region" description="Basic and acidic residues" evidence="6">
    <location>
        <begin position="372"/>
        <end position="385"/>
    </location>
</feature>
<organism evidence="8 9">
    <name type="scientific">Tilletia horrida</name>
    <dbReference type="NCBI Taxonomy" id="155126"/>
    <lineage>
        <taxon>Eukaryota</taxon>
        <taxon>Fungi</taxon>
        <taxon>Dikarya</taxon>
        <taxon>Basidiomycota</taxon>
        <taxon>Ustilaginomycotina</taxon>
        <taxon>Exobasidiomycetes</taxon>
        <taxon>Tilletiales</taxon>
        <taxon>Tilletiaceae</taxon>
        <taxon>Tilletia</taxon>
    </lineage>
</organism>
<keyword evidence="1" id="KW-0805">Transcription regulation</keyword>
<evidence type="ECO:0000259" key="7">
    <source>
        <dbReference type="PROSITE" id="PS50039"/>
    </source>
</evidence>
<dbReference type="GO" id="GO:0000978">
    <property type="term" value="F:RNA polymerase II cis-regulatory region sequence-specific DNA binding"/>
    <property type="evidence" value="ECO:0007669"/>
    <property type="project" value="TreeGrafter"/>
</dbReference>
<dbReference type="Proteomes" id="UP001176517">
    <property type="component" value="Unassembled WGS sequence"/>
</dbReference>
<feature type="domain" description="Fork-head" evidence="7">
    <location>
        <begin position="48"/>
        <end position="130"/>
    </location>
</feature>
<protein>
    <recommendedName>
        <fullName evidence="7">Fork-head domain-containing protein</fullName>
    </recommendedName>
</protein>
<feature type="region of interest" description="Disordered" evidence="6">
    <location>
        <begin position="347"/>
        <end position="385"/>
    </location>
</feature>
<evidence type="ECO:0000256" key="4">
    <source>
        <dbReference type="ARBA" id="ARBA00023242"/>
    </source>
</evidence>
<feature type="non-terminal residue" evidence="8">
    <location>
        <position position="1"/>
    </location>
</feature>
<feature type="compositionally biased region" description="Acidic residues" evidence="6">
    <location>
        <begin position="199"/>
        <end position="208"/>
    </location>
</feature>
<feature type="compositionally biased region" description="Basic and acidic residues" evidence="6">
    <location>
        <begin position="559"/>
        <end position="568"/>
    </location>
</feature>
<keyword evidence="4 5" id="KW-0539">Nucleus</keyword>
<reference evidence="8" key="1">
    <citation type="journal article" date="2023" name="PhytoFront">
        <title>Draft Genome Resources of Seven Strains of Tilletia horrida, Causal Agent of Kernel Smut of Rice.</title>
        <authorList>
            <person name="Khanal S."/>
            <person name="Antony Babu S."/>
            <person name="Zhou X.G."/>
        </authorList>
    </citation>
    <scope>NUCLEOTIDE SEQUENCE</scope>
    <source>
        <strain evidence="8">TX6</strain>
    </source>
</reference>
<keyword evidence="3" id="KW-0804">Transcription</keyword>
<sequence>PTAKSSKQQQQSQHQRAAKASTGKPETMYESAQAALEDMVGYHQPRVRPTQSYPNMIRLTLLTSKTGKMCLSELYEAMADHFPWFKTQGSGWKNSIRHNLSINSSFLRTERPKTDDPSVPKGSLWFVDESVEPASVRPPKPSARGSGSASKTMRSKLVSAAEAGFRSSSGSKSGQSSGGKIQASIPHVDATESDRDAEGETDVSDEEMSVVARCDPPGGSIRPPATEGQRATASGEVKSKATPSATPSLVSTPASTPGPAVDAPQAAGGPATLPPALPQQTTTLSMTSRPSLPMPMQDGLAPPQPHLHQGNGPIRSLAVAGLLPLTGKEPEQLLFQGHAGSLMLRPSTQASASGAQREIATSRYSPELPSQSEHRQSASDLRDQTSHENAYFRVNPFAAQSGPLVPPFGPRPSAIHPGLGGNSLMNQALLAPSAPQFRSMPLFWTQPHSAGMPQMRPTMPSNSSNQLPAATPPMEPHDFPPHTSAGVFKPAAAHQIPPEISSGQRSTSASLDIGSTRTTGRHRRSSSPEWADPINEGAIPRKKQKRQSIAASQTVPDSHLVEEKEKECDQRTAVAQELLALRAGTPNHAALAFAPTAPSASSAPGSTTTFRSLPNV</sequence>
<comment type="subcellular location">
    <subcellularLocation>
        <location evidence="5">Nucleus</location>
    </subcellularLocation>
</comment>
<feature type="compositionally biased region" description="Low complexity" evidence="6">
    <location>
        <begin position="1"/>
        <end position="21"/>
    </location>
</feature>
<dbReference type="InterPro" id="IPR036388">
    <property type="entry name" value="WH-like_DNA-bd_sf"/>
</dbReference>
<evidence type="ECO:0000256" key="6">
    <source>
        <dbReference type="SAM" id="MobiDB-lite"/>
    </source>
</evidence>
<evidence type="ECO:0000256" key="5">
    <source>
        <dbReference type="PROSITE-ProRule" id="PRU00089"/>
    </source>
</evidence>
<dbReference type="GO" id="GO:0005634">
    <property type="term" value="C:nucleus"/>
    <property type="evidence" value="ECO:0007669"/>
    <property type="project" value="UniProtKB-SubCell"/>
</dbReference>
<dbReference type="InterPro" id="IPR045912">
    <property type="entry name" value="FOXJ2/3-like"/>
</dbReference>
<evidence type="ECO:0000313" key="9">
    <source>
        <dbReference type="Proteomes" id="UP001176517"/>
    </source>
</evidence>
<gene>
    <name evidence="8" type="ORF">OC846_001179</name>
</gene>
<feature type="DNA-binding region" description="Fork-head" evidence="5">
    <location>
        <begin position="48"/>
        <end position="130"/>
    </location>
</feature>
<evidence type="ECO:0000256" key="1">
    <source>
        <dbReference type="ARBA" id="ARBA00023015"/>
    </source>
</evidence>
<accession>A0AAN6GZA9</accession>
<feature type="compositionally biased region" description="Low complexity" evidence="6">
    <location>
        <begin position="595"/>
        <end position="609"/>
    </location>
</feature>
<dbReference type="SUPFAM" id="SSF46785">
    <property type="entry name" value="Winged helix' DNA-binding domain"/>
    <property type="match status" value="1"/>
</dbReference>
<keyword evidence="9" id="KW-1185">Reference proteome</keyword>
<dbReference type="PROSITE" id="PS00658">
    <property type="entry name" value="FORK_HEAD_2"/>
    <property type="match status" value="1"/>
</dbReference>
<feature type="compositionally biased region" description="Polar residues" evidence="6">
    <location>
        <begin position="547"/>
        <end position="556"/>
    </location>
</feature>
<dbReference type="PRINTS" id="PR00053">
    <property type="entry name" value="FORKHEAD"/>
</dbReference>
<proteinExistence type="predicted"/>
<dbReference type="InterPro" id="IPR001766">
    <property type="entry name" value="Fork_head_dom"/>
</dbReference>
<dbReference type="PANTHER" id="PTHR46078:SF2">
    <property type="entry name" value="FORK-HEAD DOMAIN-CONTAINING PROTEIN"/>
    <property type="match status" value="1"/>
</dbReference>
<feature type="region of interest" description="Disordered" evidence="6">
    <location>
        <begin position="595"/>
        <end position="616"/>
    </location>
</feature>
<dbReference type="SMART" id="SM00339">
    <property type="entry name" value="FH"/>
    <property type="match status" value="1"/>
</dbReference>
<dbReference type="InterPro" id="IPR030456">
    <property type="entry name" value="TF_fork_head_CS_2"/>
</dbReference>